<dbReference type="GO" id="GO:0005829">
    <property type="term" value="C:cytosol"/>
    <property type="evidence" value="ECO:0007669"/>
    <property type="project" value="TreeGrafter"/>
</dbReference>
<comment type="similarity">
    <text evidence="1">Belongs to the short-chain dehydrogenases/reductases (SDR) family.</text>
</comment>
<dbReference type="CDD" id="cd05233">
    <property type="entry name" value="SDR_c"/>
    <property type="match status" value="1"/>
</dbReference>
<dbReference type="AlphaFoldDB" id="A0A7X3FNJ0"/>
<keyword evidence="4" id="KW-1185">Reference proteome</keyword>
<dbReference type="InterPro" id="IPR036291">
    <property type="entry name" value="NAD(P)-bd_dom_sf"/>
</dbReference>
<gene>
    <name evidence="3" type="ORF">GO014_00020</name>
</gene>
<accession>A0A7X3FNJ0</accession>
<proteinExistence type="inferred from homology"/>
<organism evidence="3 4">
    <name type="scientific">Devosia marina</name>
    <dbReference type="NCBI Taxonomy" id="2683198"/>
    <lineage>
        <taxon>Bacteria</taxon>
        <taxon>Pseudomonadati</taxon>
        <taxon>Pseudomonadota</taxon>
        <taxon>Alphaproteobacteria</taxon>
        <taxon>Hyphomicrobiales</taxon>
        <taxon>Devosiaceae</taxon>
        <taxon>Devosia</taxon>
    </lineage>
</organism>
<dbReference type="PANTHER" id="PTHR43391">
    <property type="entry name" value="RETINOL DEHYDROGENASE-RELATED"/>
    <property type="match status" value="1"/>
</dbReference>
<dbReference type="Proteomes" id="UP000438106">
    <property type="component" value="Unassembled WGS sequence"/>
</dbReference>
<reference evidence="3 4" key="1">
    <citation type="submission" date="2019-12" db="EMBL/GenBank/DDBJ databases">
        <title>Devosia maris sp. nov., isolated from the deep seawater.</title>
        <authorList>
            <person name="Liu Y."/>
        </authorList>
    </citation>
    <scope>NUCLEOTIDE SEQUENCE [LARGE SCALE GENOMIC DNA]</scope>
    <source>
        <strain evidence="3 4">L53-10-65</strain>
    </source>
</reference>
<dbReference type="EMBL" id="WQRF01000001">
    <property type="protein sequence ID" value="MVS97412.1"/>
    <property type="molecule type" value="Genomic_DNA"/>
</dbReference>
<evidence type="ECO:0000313" key="4">
    <source>
        <dbReference type="Proteomes" id="UP000438106"/>
    </source>
</evidence>
<name>A0A7X3FNJ0_9HYPH</name>
<dbReference type="PRINTS" id="PR00081">
    <property type="entry name" value="GDHRDH"/>
</dbReference>
<comment type="caution">
    <text evidence="3">The sequence shown here is derived from an EMBL/GenBank/DDBJ whole genome shotgun (WGS) entry which is preliminary data.</text>
</comment>
<dbReference type="InterPro" id="IPR002347">
    <property type="entry name" value="SDR_fam"/>
</dbReference>
<dbReference type="RefSeq" id="WP_157288620.1">
    <property type="nucleotide sequence ID" value="NZ_WQRF01000001.1"/>
</dbReference>
<keyword evidence="2" id="KW-0560">Oxidoreductase</keyword>
<dbReference type="GO" id="GO:0016491">
    <property type="term" value="F:oxidoreductase activity"/>
    <property type="evidence" value="ECO:0007669"/>
    <property type="project" value="UniProtKB-KW"/>
</dbReference>
<dbReference type="Pfam" id="PF00106">
    <property type="entry name" value="adh_short"/>
    <property type="match status" value="1"/>
</dbReference>
<evidence type="ECO:0000256" key="1">
    <source>
        <dbReference type="ARBA" id="ARBA00006484"/>
    </source>
</evidence>
<protein>
    <submittedName>
        <fullName evidence="3">SDR family NAD(P)-dependent oxidoreductase</fullName>
    </submittedName>
</protein>
<evidence type="ECO:0000256" key="2">
    <source>
        <dbReference type="ARBA" id="ARBA00023002"/>
    </source>
</evidence>
<dbReference type="PANTHER" id="PTHR43391:SF86">
    <property type="entry name" value="SHORT-CHAIN DEHYDROGENASE_REDUCTASE FAMILY PROTEIN"/>
    <property type="match status" value="1"/>
</dbReference>
<dbReference type="SUPFAM" id="SSF51735">
    <property type="entry name" value="NAD(P)-binding Rossmann-fold domains"/>
    <property type="match status" value="1"/>
</dbReference>
<evidence type="ECO:0000313" key="3">
    <source>
        <dbReference type="EMBL" id="MVS97412.1"/>
    </source>
</evidence>
<sequence>MQQHGRRRYFVTGASSGIGLSIVQSLAGQGHDVTATGQRASSDLPSDFPDIAYHQLDLSSSAEPLIDLASPADRIILAAGAGFYRPMEREDQTALAQTMAVNFSSVVRLLHGLYPSLARQSGRVALLGSVAAKGAAGMPVYSAGKGALAGLARSLGSEWADRITVRHYRLWPTRTPMHGRAGYDARKIDWLLMDPDRVARFVVRNLETRGPASLSISPLTLVGRQ</sequence>
<dbReference type="Gene3D" id="3.40.50.720">
    <property type="entry name" value="NAD(P)-binding Rossmann-like Domain"/>
    <property type="match status" value="1"/>
</dbReference>